<sequence length="163" mass="19387">MNTWLKIVLALFIVFLILQLPVFNPEKNYVDADTHVDITDKYEVPMDIQMDLYVACYNCHSNYTEDYPWYYNIQPISWWMNSHIKNAKQALNFSEFASYPPDTAAKKFENLHKVMKEQSMPLKSYLLLHEEAKLTNEQYQRIADWAKEMQKKIENGIDTTETF</sequence>
<organism evidence="2 3">
    <name type="scientific">Arenibacter arenosicollis</name>
    <dbReference type="NCBI Taxonomy" id="2762274"/>
    <lineage>
        <taxon>Bacteria</taxon>
        <taxon>Pseudomonadati</taxon>
        <taxon>Bacteroidota</taxon>
        <taxon>Flavobacteriia</taxon>
        <taxon>Flavobacteriales</taxon>
        <taxon>Flavobacteriaceae</taxon>
        <taxon>Arenibacter</taxon>
    </lineage>
</organism>
<dbReference type="SMART" id="SM01235">
    <property type="entry name" value="Haem_bd"/>
    <property type="match status" value="1"/>
</dbReference>
<keyword evidence="3" id="KW-1185">Reference proteome</keyword>
<dbReference type="Pfam" id="PF14376">
    <property type="entry name" value="Haem_bd"/>
    <property type="match status" value="1"/>
</dbReference>
<dbReference type="InterPro" id="IPR025992">
    <property type="entry name" value="Haem-bd"/>
</dbReference>
<dbReference type="EMBL" id="JACLHY010000016">
    <property type="protein sequence ID" value="MBC8769242.1"/>
    <property type="molecule type" value="Genomic_DNA"/>
</dbReference>
<reference evidence="2 3" key="1">
    <citation type="submission" date="2020-08" db="EMBL/GenBank/DDBJ databases">
        <title>Arenibacter gaetbuli sp. nov., isolated from a sand dune.</title>
        <authorList>
            <person name="Park S."/>
            <person name="Yoon J.-H."/>
        </authorList>
    </citation>
    <scope>NUCLEOTIDE SEQUENCE [LARGE SCALE GENOMIC DNA]</scope>
    <source>
        <strain evidence="2 3">BSSL-BM3</strain>
    </source>
</reference>
<evidence type="ECO:0000259" key="1">
    <source>
        <dbReference type="SMART" id="SM01235"/>
    </source>
</evidence>
<evidence type="ECO:0000313" key="2">
    <source>
        <dbReference type="EMBL" id="MBC8769242.1"/>
    </source>
</evidence>
<dbReference type="RefSeq" id="WP_187585880.1">
    <property type="nucleotide sequence ID" value="NZ_JACLHY010000016.1"/>
</dbReference>
<proteinExistence type="predicted"/>
<comment type="caution">
    <text evidence="2">The sequence shown here is derived from an EMBL/GenBank/DDBJ whole genome shotgun (WGS) entry which is preliminary data.</text>
</comment>
<evidence type="ECO:0000313" key="3">
    <source>
        <dbReference type="Proteomes" id="UP000618952"/>
    </source>
</evidence>
<feature type="domain" description="Haem-binding" evidence="1">
    <location>
        <begin position="12"/>
        <end position="150"/>
    </location>
</feature>
<dbReference type="Proteomes" id="UP000618952">
    <property type="component" value="Unassembled WGS sequence"/>
</dbReference>
<accession>A0ABR7QPV7</accession>
<protein>
    <submittedName>
        <fullName evidence="2">Heme-binding domain-containing protein</fullName>
    </submittedName>
</protein>
<name>A0ABR7QPV7_9FLAO</name>
<gene>
    <name evidence="2" type="ORF">H4O18_14695</name>
</gene>